<evidence type="ECO:0000256" key="3">
    <source>
        <dbReference type="ARBA" id="ARBA00022729"/>
    </source>
</evidence>
<organism evidence="7 8">
    <name type="scientific">Vreelandella maris</name>
    <dbReference type="NCBI Taxonomy" id="2729617"/>
    <lineage>
        <taxon>Bacteria</taxon>
        <taxon>Pseudomonadati</taxon>
        <taxon>Pseudomonadota</taxon>
        <taxon>Gammaproteobacteria</taxon>
        <taxon>Oceanospirillales</taxon>
        <taxon>Halomonadaceae</taxon>
        <taxon>Vreelandella</taxon>
    </lineage>
</organism>
<evidence type="ECO:0000256" key="5">
    <source>
        <dbReference type="ARBA" id="ARBA00023237"/>
    </source>
</evidence>
<dbReference type="AlphaFoldDB" id="A0A7Y6RAY1"/>
<protein>
    <submittedName>
        <fullName evidence="7">MipA/OmpV family protein</fullName>
    </submittedName>
</protein>
<evidence type="ECO:0000256" key="6">
    <source>
        <dbReference type="SAM" id="SignalP"/>
    </source>
</evidence>
<comment type="similarity">
    <text evidence="2">Belongs to the MipA/OmpV family.</text>
</comment>
<name>A0A7Y6RAY1_9GAMM</name>
<dbReference type="Proteomes" id="UP000589984">
    <property type="component" value="Unassembled WGS sequence"/>
</dbReference>
<evidence type="ECO:0000256" key="1">
    <source>
        <dbReference type="ARBA" id="ARBA00004442"/>
    </source>
</evidence>
<feature type="chain" id="PRO_5031533508" evidence="6">
    <location>
        <begin position="27"/>
        <end position="255"/>
    </location>
</feature>
<keyword evidence="5" id="KW-0998">Cell outer membrane</keyword>
<dbReference type="EMBL" id="JABWCV010000005">
    <property type="protein sequence ID" value="NVF13640.1"/>
    <property type="molecule type" value="Genomic_DNA"/>
</dbReference>
<dbReference type="PANTHER" id="PTHR38776:SF1">
    <property type="entry name" value="MLTA-INTERACTING PROTEIN-RELATED"/>
    <property type="match status" value="1"/>
</dbReference>
<feature type="signal peptide" evidence="6">
    <location>
        <begin position="1"/>
        <end position="26"/>
    </location>
</feature>
<proteinExistence type="inferred from homology"/>
<evidence type="ECO:0000256" key="4">
    <source>
        <dbReference type="ARBA" id="ARBA00023136"/>
    </source>
</evidence>
<evidence type="ECO:0000313" key="7">
    <source>
        <dbReference type="EMBL" id="NVF13640.1"/>
    </source>
</evidence>
<keyword evidence="8" id="KW-1185">Reference proteome</keyword>
<accession>A0A7Y6RAY1</accession>
<comment type="caution">
    <text evidence="7">The sequence shown here is derived from an EMBL/GenBank/DDBJ whole genome shotgun (WGS) entry which is preliminary data.</text>
</comment>
<gene>
    <name evidence="7" type="ORF">HUO07_05585</name>
</gene>
<evidence type="ECO:0000313" key="8">
    <source>
        <dbReference type="Proteomes" id="UP000589984"/>
    </source>
</evidence>
<keyword evidence="4" id="KW-0472">Membrane</keyword>
<keyword evidence="3 6" id="KW-0732">Signal</keyword>
<dbReference type="InterPro" id="IPR010583">
    <property type="entry name" value="MipA"/>
</dbReference>
<dbReference type="Pfam" id="PF06629">
    <property type="entry name" value="MipA"/>
    <property type="match status" value="1"/>
</dbReference>
<sequence length="255" mass="27687">MSAITISKYWWPAAALSLAIAPQAWAQQWEGSLGAGVLYAPDYLGSDDYDTQLWPSIDLNYGDALSISPRSGIEWHAIRNGDWTVSPFIGYTFGRDNEGDISAFEKVDGGATLGLRLALEQGQWKYSLAGSTPVTGDVDGAELEASAAWRLPLNERTFFTFTPNVAYADEEWTESMFAVSTRDSLRSGIASYHPDGGSWRLGISTSLTYTLTPQWSATGFVGTGYLTGDASDSPIVDDLGSEWQTVTGVSLNYNF</sequence>
<comment type="subcellular location">
    <subcellularLocation>
        <location evidence="1">Cell outer membrane</location>
    </subcellularLocation>
</comment>
<dbReference type="GO" id="GO:0009279">
    <property type="term" value="C:cell outer membrane"/>
    <property type="evidence" value="ECO:0007669"/>
    <property type="project" value="UniProtKB-SubCell"/>
</dbReference>
<reference evidence="7 8" key="1">
    <citation type="submission" date="2020-06" db="EMBL/GenBank/DDBJ databases">
        <title>Halomonas sp. QX-1 draft genome sequence.</title>
        <authorList>
            <person name="Qiu X."/>
        </authorList>
    </citation>
    <scope>NUCLEOTIDE SEQUENCE [LARGE SCALE GENOMIC DNA]</scope>
    <source>
        <strain evidence="7 8">QX-1</strain>
    </source>
</reference>
<dbReference type="PANTHER" id="PTHR38776">
    <property type="entry name" value="MLTA-INTERACTING PROTEIN-RELATED"/>
    <property type="match status" value="1"/>
</dbReference>
<evidence type="ECO:0000256" key="2">
    <source>
        <dbReference type="ARBA" id="ARBA00005722"/>
    </source>
</evidence>